<dbReference type="EMBL" id="LVWG01000035">
    <property type="protein sequence ID" value="KZK73653.1"/>
    <property type="molecule type" value="Genomic_DNA"/>
</dbReference>
<sequence>MKTSPIKTTRDDSLILYMELNESEIRAAQRRIKTGELQRIVPGVLSASPLHKWPAIIGLHRLRVLAALFPQAVIGYRSAFNGGLPVECVMHLSYSYNRVVELPGLTVVLVKGSGAVAGDMTMSGRNIFFPSEARMLMENLTQSRGTVKKAVGRKAVEERLVNIYESRGPEALNRIRDEARNISAALGFEKECGMLHDLIGSIPGTKSARLSTVAGRALARGRPLDAARLELFETLAAALRTTPLMQKHTPATTETAHFNFAFLESYFSNFIEGTEFDISEARQIVLEGKIIDQRPKDSHDILGVFWQAIDQGWSLQSTAPGEAVLQQLRQRHRILMKERPETAPGDFKDRENGAGNTTFVSPKNVQGTLIEGSKLLPSVPPGMARALLAMFIVSEVHPFIDGNGRLARLVMNAELSLMQACRVIVPTLFREEYLDCLRVLSRRGQPGPFIAAMKKIQQWSAAFDYNDLDRVIGQMQACNAFEKSTRQYQLLSPPESGPEK</sequence>
<feature type="active site" evidence="1">
    <location>
        <position position="397"/>
    </location>
</feature>
<dbReference type="RefSeq" id="WP_303682354.1">
    <property type="nucleotide sequence ID" value="NZ_LVWG01000035.1"/>
</dbReference>
<dbReference type="InterPro" id="IPR036597">
    <property type="entry name" value="Fido-like_dom_sf"/>
</dbReference>
<feature type="binding site" evidence="2">
    <location>
        <begin position="401"/>
        <end position="408"/>
    </location>
    <ligand>
        <name>ATP</name>
        <dbReference type="ChEBI" id="CHEBI:30616"/>
    </ligand>
</feature>
<evidence type="ECO:0000256" key="2">
    <source>
        <dbReference type="PIRSR" id="PIRSR640198-2"/>
    </source>
</evidence>
<feature type="site" description="Important for autoinhibition of adenylyltransferase activity" evidence="3">
    <location>
        <position position="272"/>
    </location>
</feature>
<dbReference type="PROSITE" id="PS51459">
    <property type="entry name" value="FIDO"/>
    <property type="match status" value="1"/>
</dbReference>
<evidence type="ECO:0000259" key="4">
    <source>
        <dbReference type="PROSITE" id="PS51459"/>
    </source>
</evidence>
<gene>
    <name evidence="5" type="ORF">A3K90_08555</name>
</gene>
<keyword evidence="2" id="KW-0067">ATP-binding</keyword>
<name>A0A165L6Z7_PELLU</name>
<feature type="domain" description="Fido" evidence="4">
    <location>
        <begin position="323"/>
        <end position="455"/>
    </location>
</feature>
<accession>A0A165L6Z7</accession>
<dbReference type="InterPro" id="IPR003812">
    <property type="entry name" value="Fido"/>
</dbReference>
<dbReference type="Proteomes" id="UP000076481">
    <property type="component" value="Unassembled WGS sequence"/>
</dbReference>
<dbReference type="PANTHER" id="PTHR13504">
    <property type="entry name" value="FIDO DOMAIN-CONTAINING PROTEIN DDB_G0283145"/>
    <property type="match status" value="1"/>
</dbReference>
<dbReference type="PANTHER" id="PTHR13504:SF38">
    <property type="entry name" value="FIDO DOMAIN-CONTAINING PROTEIN"/>
    <property type="match status" value="1"/>
</dbReference>
<dbReference type="GO" id="GO:0005524">
    <property type="term" value="F:ATP binding"/>
    <property type="evidence" value="ECO:0007669"/>
    <property type="project" value="UniProtKB-KW"/>
</dbReference>
<dbReference type="Gene3D" id="1.10.3290.10">
    <property type="entry name" value="Fido-like domain"/>
    <property type="match status" value="1"/>
</dbReference>
<evidence type="ECO:0000256" key="1">
    <source>
        <dbReference type="PIRSR" id="PIRSR640198-1"/>
    </source>
</evidence>
<evidence type="ECO:0000313" key="5">
    <source>
        <dbReference type="EMBL" id="KZK73653.1"/>
    </source>
</evidence>
<keyword evidence="2" id="KW-0547">Nucleotide-binding</keyword>
<evidence type="ECO:0000313" key="6">
    <source>
        <dbReference type="Proteomes" id="UP000076481"/>
    </source>
</evidence>
<proteinExistence type="predicted"/>
<evidence type="ECO:0000256" key="3">
    <source>
        <dbReference type="PIRSR" id="PIRSR640198-3"/>
    </source>
</evidence>
<dbReference type="AlphaFoldDB" id="A0A165L6Z7"/>
<comment type="caution">
    <text evidence="5">The sequence shown here is derived from an EMBL/GenBank/DDBJ whole genome shotgun (WGS) entry which is preliminary data.</text>
</comment>
<dbReference type="InterPro" id="IPR040198">
    <property type="entry name" value="Fido_containing"/>
</dbReference>
<dbReference type="SUPFAM" id="SSF140931">
    <property type="entry name" value="Fic-like"/>
    <property type="match status" value="1"/>
</dbReference>
<protein>
    <submittedName>
        <fullName evidence="5">Cell filamentation protein Fic</fullName>
    </submittedName>
</protein>
<dbReference type="Pfam" id="PF02661">
    <property type="entry name" value="Fic"/>
    <property type="match status" value="1"/>
</dbReference>
<organism evidence="5 6">
    <name type="scientific">Pelodictyon luteolum</name>
    <dbReference type="NCBI Taxonomy" id="1100"/>
    <lineage>
        <taxon>Bacteria</taxon>
        <taxon>Pseudomonadati</taxon>
        <taxon>Chlorobiota</taxon>
        <taxon>Chlorobiia</taxon>
        <taxon>Chlorobiales</taxon>
        <taxon>Chlorobiaceae</taxon>
        <taxon>Chlorobium/Pelodictyon group</taxon>
        <taxon>Pelodictyon</taxon>
    </lineage>
</organism>
<reference evidence="5 6" key="1">
    <citation type="submission" date="2016-03" db="EMBL/GenBank/DDBJ databases">
        <title>Speciation and ecological success in dimly lit waters: horizontal gene transfer in a green sulfur bacteria bloom unveiled by metagenomic assembly.</title>
        <authorList>
            <person name="Llorens-Mares T."/>
            <person name="Liu Z."/>
            <person name="Allen L.Z."/>
            <person name="Rusch D.B."/>
            <person name="Craig M.T."/>
            <person name="Dupont C.L."/>
            <person name="Bryant D.A."/>
            <person name="Casamayor E.O."/>
        </authorList>
    </citation>
    <scope>NUCLEOTIDE SEQUENCE [LARGE SCALE GENOMIC DNA]</scope>
    <source>
        <strain evidence="5">CIII</strain>
    </source>
</reference>